<dbReference type="PANTHER" id="PTHR13696:SF96">
    <property type="entry name" value="COBQ_COBB_MIND_PARA NUCLEOTIDE BINDING DOMAIN-CONTAINING PROTEIN"/>
    <property type="match status" value="1"/>
</dbReference>
<accession>A0A5M6INI9</accession>
<dbReference type="InterPro" id="IPR002586">
    <property type="entry name" value="CobQ/CobB/MinD/ParA_Nub-bd_dom"/>
</dbReference>
<name>A0A5M6INI9_9PROT</name>
<evidence type="ECO:0000313" key="3">
    <source>
        <dbReference type="Proteomes" id="UP000325255"/>
    </source>
</evidence>
<proteinExistence type="predicted"/>
<dbReference type="Pfam" id="PF01656">
    <property type="entry name" value="CbiA"/>
    <property type="match status" value="1"/>
</dbReference>
<organism evidence="2 3">
    <name type="scientific">Rhodovastum atsumiense</name>
    <dbReference type="NCBI Taxonomy" id="504468"/>
    <lineage>
        <taxon>Bacteria</taxon>
        <taxon>Pseudomonadati</taxon>
        <taxon>Pseudomonadota</taxon>
        <taxon>Alphaproteobacteria</taxon>
        <taxon>Acetobacterales</taxon>
        <taxon>Acetobacteraceae</taxon>
        <taxon>Rhodovastum</taxon>
    </lineage>
</organism>
<gene>
    <name evidence="2" type="ORF">F1189_22285</name>
</gene>
<dbReference type="InterPro" id="IPR027417">
    <property type="entry name" value="P-loop_NTPase"/>
</dbReference>
<protein>
    <submittedName>
        <fullName evidence="2">AAA family ATPase</fullName>
    </submittedName>
</protein>
<dbReference type="PANTHER" id="PTHR13696">
    <property type="entry name" value="P-LOOP CONTAINING NUCLEOSIDE TRIPHOSPHATE HYDROLASE"/>
    <property type="match status" value="1"/>
</dbReference>
<dbReference type="Gene3D" id="3.40.50.300">
    <property type="entry name" value="P-loop containing nucleotide triphosphate hydrolases"/>
    <property type="match status" value="1"/>
</dbReference>
<keyword evidence="3" id="KW-1185">Reference proteome</keyword>
<evidence type="ECO:0000259" key="1">
    <source>
        <dbReference type="Pfam" id="PF01656"/>
    </source>
</evidence>
<dbReference type="InterPro" id="IPR050678">
    <property type="entry name" value="DNA_Partitioning_ATPase"/>
</dbReference>
<dbReference type="AlphaFoldDB" id="A0A5M6INI9"/>
<dbReference type="RefSeq" id="WP_150043088.1">
    <property type="nucleotide sequence ID" value="NZ_OW485601.1"/>
</dbReference>
<comment type="caution">
    <text evidence="2">The sequence shown here is derived from an EMBL/GenBank/DDBJ whole genome shotgun (WGS) entry which is preliminary data.</text>
</comment>
<feature type="domain" description="CobQ/CobB/MinD/ParA nucleotide binding" evidence="1">
    <location>
        <begin position="4"/>
        <end position="48"/>
    </location>
</feature>
<evidence type="ECO:0000313" key="2">
    <source>
        <dbReference type="EMBL" id="KAA5609822.1"/>
    </source>
</evidence>
<dbReference type="Proteomes" id="UP000325255">
    <property type="component" value="Unassembled WGS sequence"/>
</dbReference>
<reference evidence="2 3" key="1">
    <citation type="submission" date="2019-09" db="EMBL/GenBank/DDBJ databases">
        <title>Genome sequence of Rhodovastum atsumiense, a diverse member of the Acetobacteraceae family of non-sulfur purple photosynthetic bacteria.</title>
        <authorList>
            <person name="Meyer T."/>
            <person name="Kyndt J."/>
        </authorList>
    </citation>
    <scope>NUCLEOTIDE SEQUENCE [LARGE SCALE GENOMIC DNA]</scope>
    <source>
        <strain evidence="2 3">DSM 21279</strain>
    </source>
</reference>
<dbReference type="EMBL" id="VWPK01000043">
    <property type="protein sequence ID" value="KAA5609822.1"/>
    <property type="molecule type" value="Genomic_DNA"/>
</dbReference>
<sequence length="76" mass="7739">MKTIALAAAKGGVGKTTLAAALATAATLYRPGIKVALADLDPQGSLAQCWNARALPQPTLIDLTGRPLAPTRCGVR</sequence>
<dbReference type="SUPFAM" id="SSF52540">
    <property type="entry name" value="P-loop containing nucleoside triphosphate hydrolases"/>
    <property type="match status" value="1"/>
</dbReference>